<feature type="compositionally biased region" description="Low complexity" evidence="5">
    <location>
        <begin position="298"/>
        <end position="310"/>
    </location>
</feature>
<feature type="compositionally biased region" description="Basic and acidic residues" evidence="5">
    <location>
        <begin position="270"/>
        <end position="282"/>
    </location>
</feature>
<feature type="compositionally biased region" description="Low complexity" evidence="5">
    <location>
        <begin position="203"/>
        <end position="220"/>
    </location>
</feature>
<dbReference type="AlphaFoldDB" id="A0A177ALC9"/>
<dbReference type="InterPro" id="IPR001138">
    <property type="entry name" value="Zn2Cys6_DnaBD"/>
</dbReference>
<organism evidence="7">
    <name type="scientific">Pseudogymnoascus destructans</name>
    <dbReference type="NCBI Taxonomy" id="655981"/>
    <lineage>
        <taxon>Eukaryota</taxon>
        <taxon>Fungi</taxon>
        <taxon>Dikarya</taxon>
        <taxon>Ascomycota</taxon>
        <taxon>Pezizomycotina</taxon>
        <taxon>Leotiomycetes</taxon>
        <taxon>Thelebolales</taxon>
        <taxon>Thelebolaceae</taxon>
        <taxon>Pseudogymnoascus</taxon>
    </lineage>
</organism>
<evidence type="ECO:0000256" key="4">
    <source>
        <dbReference type="ARBA" id="ARBA00023242"/>
    </source>
</evidence>
<gene>
    <name evidence="7" type="ORF">VC83_00010</name>
</gene>
<feature type="domain" description="Zn(2)-C6 fungal-type" evidence="6">
    <location>
        <begin position="125"/>
        <end position="159"/>
    </location>
</feature>
<comment type="subcellular location">
    <subcellularLocation>
        <location evidence="1">Nucleus</location>
    </subcellularLocation>
</comment>
<dbReference type="VEuPathDB" id="FungiDB:GMDG_06896"/>
<keyword evidence="4" id="KW-0539">Nucleus</keyword>
<feature type="region of interest" description="Disordered" evidence="5">
    <location>
        <begin position="1"/>
        <end position="71"/>
    </location>
</feature>
<evidence type="ECO:0000256" key="5">
    <source>
        <dbReference type="SAM" id="MobiDB-lite"/>
    </source>
</evidence>
<dbReference type="Pfam" id="PF00172">
    <property type="entry name" value="Zn_clus"/>
    <property type="match status" value="1"/>
</dbReference>
<dbReference type="CDD" id="cd00067">
    <property type="entry name" value="GAL4"/>
    <property type="match status" value="1"/>
</dbReference>
<proteinExistence type="predicted"/>
<dbReference type="RefSeq" id="XP_024328140.1">
    <property type="nucleotide sequence ID" value="XM_024463707.1"/>
</dbReference>
<dbReference type="GO" id="GO:0008270">
    <property type="term" value="F:zinc ion binding"/>
    <property type="evidence" value="ECO:0007669"/>
    <property type="project" value="InterPro"/>
</dbReference>
<dbReference type="SUPFAM" id="SSF57701">
    <property type="entry name" value="Zn2/Cys6 DNA-binding domain"/>
    <property type="match status" value="1"/>
</dbReference>
<evidence type="ECO:0000259" key="6">
    <source>
        <dbReference type="PROSITE" id="PS50048"/>
    </source>
</evidence>
<dbReference type="GO" id="GO:0005634">
    <property type="term" value="C:nucleus"/>
    <property type="evidence" value="ECO:0007669"/>
    <property type="project" value="UniProtKB-SubCell"/>
</dbReference>
<dbReference type="Proteomes" id="UP000077154">
    <property type="component" value="Unassembled WGS sequence"/>
</dbReference>
<dbReference type="OrthoDB" id="5401558at2759"/>
<dbReference type="SMART" id="SM00066">
    <property type="entry name" value="GAL4"/>
    <property type="match status" value="1"/>
</dbReference>
<dbReference type="GO" id="GO:0000981">
    <property type="term" value="F:DNA-binding transcription factor activity, RNA polymerase II-specific"/>
    <property type="evidence" value="ECO:0007669"/>
    <property type="project" value="InterPro"/>
</dbReference>
<dbReference type="PANTHER" id="PTHR46910">
    <property type="entry name" value="TRANSCRIPTION FACTOR PDR1"/>
    <property type="match status" value="1"/>
</dbReference>
<protein>
    <recommendedName>
        <fullName evidence="6">Zn(2)-C6 fungal-type domain-containing protein</fullName>
    </recommendedName>
</protein>
<evidence type="ECO:0000256" key="1">
    <source>
        <dbReference type="ARBA" id="ARBA00004123"/>
    </source>
</evidence>
<feature type="region of interest" description="Disordered" evidence="5">
    <location>
        <begin position="200"/>
        <end position="361"/>
    </location>
</feature>
<evidence type="ECO:0000256" key="3">
    <source>
        <dbReference type="ARBA" id="ARBA00023125"/>
    </source>
</evidence>
<dbReference type="GeneID" id="36283109"/>
<dbReference type="PROSITE" id="PS00463">
    <property type="entry name" value="ZN2_CY6_FUNGAL_1"/>
    <property type="match status" value="1"/>
</dbReference>
<evidence type="ECO:0000313" key="7">
    <source>
        <dbReference type="EMBL" id="OAF62869.1"/>
    </source>
</evidence>
<reference evidence="7" key="1">
    <citation type="submission" date="2016-03" db="EMBL/GenBank/DDBJ databases">
        <title>Updated assembly of Pseudogymnoascus destructans, the fungus causing white-nose syndrome of bats.</title>
        <authorList>
            <person name="Palmer J.M."/>
            <person name="Drees K.P."/>
            <person name="Foster J.T."/>
            <person name="Lindner D.L."/>
        </authorList>
    </citation>
    <scope>NUCLEOTIDE SEQUENCE [LARGE SCALE GENOMIC DNA]</scope>
    <source>
        <strain evidence="7">20631-21</strain>
    </source>
</reference>
<feature type="compositionally biased region" description="Pro residues" evidence="5">
    <location>
        <begin position="25"/>
        <end position="36"/>
    </location>
</feature>
<dbReference type="InterPro" id="IPR050987">
    <property type="entry name" value="AtrR-like"/>
</dbReference>
<keyword evidence="3" id="KW-0238">DNA-binding</keyword>
<dbReference type="GO" id="GO:0003677">
    <property type="term" value="F:DNA binding"/>
    <property type="evidence" value="ECO:0007669"/>
    <property type="project" value="UniProtKB-KW"/>
</dbReference>
<keyword evidence="2" id="KW-0479">Metal-binding</keyword>
<accession>A0A177ALC9</accession>
<dbReference type="eggNOG" id="ENOG502S6QC">
    <property type="taxonomic scope" value="Eukaryota"/>
</dbReference>
<dbReference type="PROSITE" id="PS50048">
    <property type="entry name" value="ZN2_CY6_FUNGAL_2"/>
    <property type="match status" value="1"/>
</dbReference>
<name>A0A177ALC9_9PEZI</name>
<evidence type="ECO:0000256" key="2">
    <source>
        <dbReference type="ARBA" id="ARBA00022723"/>
    </source>
</evidence>
<dbReference type="InterPro" id="IPR036864">
    <property type="entry name" value="Zn2-C6_fun-type_DNA-bd_sf"/>
</dbReference>
<dbReference type="Gene3D" id="4.10.240.10">
    <property type="entry name" value="Zn(2)-C6 fungal-type DNA-binding domain"/>
    <property type="match status" value="1"/>
</dbReference>
<dbReference type="EMBL" id="KV441386">
    <property type="protein sequence ID" value="OAF62869.1"/>
    <property type="molecule type" value="Genomic_DNA"/>
</dbReference>
<sequence length="361" mass="39968">MSYSEQQGGPYPPPRDPRDLGESQYPPPPGEYPPPPGEEDDRARAYHQRAPMPTNVTLPSISPYDPQYAAINGYTQDPRYRQDPYHQGPPQGAYDQRAYQGEYNRGGPPHMAFGQSAPRQRTAIACRYCRRRKIRCSGFEDNPTGKCQNCQRFQQECIFTPVSSQAQAFVPAHAAYPHMRNVMGPDGRPRHMYQNQQLYGAHGQPLGPIPQQGAQGPQYGEYAVPSPTGSYHSFTEDRGADTGRKRPHGEPQTSILPPPNPGQPPYPRQEPGRRPPVDDDLRLAPVTPVVGQANSNYSPGSSTSSTSGRRPGNEGLSSMSRTPPLRSSPGDRSDPMALGNIMERRPETEIDRNMLGRLGRK</sequence>
<feature type="compositionally biased region" description="Basic and acidic residues" evidence="5">
    <location>
        <begin position="342"/>
        <end position="354"/>
    </location>
</feature>
<dbReference type="PANTHER" id="PTHR46910:SF3">
    <property type="entry name" value="HALOTOLERANCE PROTEIN 9-RELATED"/>
    <property type="match status" value="1"/>
</dbReference>
<feature type="compositionally biased region" description="Basic and acidic residues" evidence="5">
    <location>
        <begin position="234"/>
        <end position="244"/>
    </location>
</feature>
<feature type="compositionally biased region" description="Pro residues" evidence="5">
    <location>
        <begin position="256"/>
        <end position="268"/>
    </location>
</feature>